<keyword evidence="3" id="KW-1185">Reference proteome</keyword>
<dbReference type="PANTHER" id="PTHR45830">
    <property type="entry name" value="SERPENTINE RECEPTOR, CLASS I"/>
    <property type="match status" value="1"/>
</dbReference>
<dbReference type="AlphaFoldDB" id="A0AAV5TDC9"/>
<evidence type="ECO:0000313" key="2">
    <source>
        <dbReference type="EMBL" id="GMS93304.1"/>
    </source>
</evidence>
<sequence length="139" mass="16462">MTSPLRFGYHIDREYVVPFYQRFQYVYGVFILGIHSTVFYLLIFHTKPWARAVRASYLLNQGQMLAHDVWTCFLFRGYTLLPYPAIFCSDPLCTAIGGYNSMTVEDVFMVHSICIFLFMLLMVHQQIIPRTSKLRFPRW</sequence>
<keyword evidence="1" id="KW-0472">Membrane</keyword>
<evidence type="ECO:0000256" key="1">
    <source>
        <dbReference type="SAM" id="Phobius"/>
    </source>
</evidence>
<dbReference type="PANTHER" id="PTHR45830:SF15">
    <property type="entry name" value="SERPENTINE RECEPTOR, CLASS I"/>
    <property type="match status" value="1"/>
</dbReference>
<keyword evidence="1" id="KW-1133">Transmembrane helix</keyword>
<evidence type="ECO:0000313" key="3">
    <source>
        <dbReference type="Proteomes" id="UP001432027"/>
    </source>
</evidence>
<feature type="non-terminal residue" evidence="2">
    <location>
        <position position="139"/>
    </location>
</feature>
<dbReference type="Proteomes" id="UP001432027">
    <property type="component" value="Unassembled WGS sequence"/>
</dbReference>
<evidence type="ECO:0008006" key="4">
    <source>
        <dbReference type="Google" id="ProtNLM"/>
    </source>
</evidence>
<organism evidence="2 3">
    <name type="scientific">Pristionchus entomophagus</name>
    <dbReference type="NCBI Taxonomy" id="358040"/>
    <lineage>
        <taxon>Eukaryota</taxon>
        <taxon>Metazoa</taxon>
        <taxon>Ecdysozoa</taxon>
        <taxon>Nematoda</taxon>
        <taxon>Chromadorea</taxon>
        <taxon>Rhabditida</taxon>
        <taxon>Rhabditina</taxon>
        <taxon>Diplogasteromorpha</taxon>
        <taxon>Diplogasteroidea</taxon>
        <taxon>Neodiplogasteridae</taxon>
        <taxon>Pristionchus</taxon>
    </lineage>
</organism>
<gene>
    <name evidence="2" type="ORF">PENTCL1PPCAC_15479</name>
</gene>
<protein>
    <recommendedName>
        <fullName evidence="4">G protein-coupled receptor</fullName>
    </recommendedName>
</protein>
<proteinExistence type="predicted"/>
<feature type="transmembrane region" description="Helical" evidence="1">
    <location>
        <begin position="65"/>
        <end position="87"/>
    </location>
</feature>
<dbReference type="EMBL" id="BTSX01000004">
    <property type="protein sequence ID" value="GMS93304.1"/>
    <property type="molecule type" value="Genomic_DNA"/>
</dbReference>
<accession>A0AAV5TDC9</accession>
<name>A0AAV5TDC9_9BILA</name>
<feature type="transmembrane region" description="Helical" evidence="1">
    <location>
        <begin position="25"/>
        <end position="44"/>
    </location>
</feature>
<comment type="caution">
    <text evidence="2">The sequence shown here is derived from an EMBL/GenBank/DDBJ whole genome shotgun (WGS) entry which is preliminary data.</text>
</comment>
<feature type="transmembrane region" description="Helical" evidence="1">
    <location>
        <begin position="107"/>
        <end position="128"/>
    </location>
</feature>
<reference evidence="2" key="1">
    <citation type="submission" date="2023-10" db="EMBL/GenBank/DDBJ databases">
        <title>Genome assembly of Pristionchus species.</title>
        <authorList>
            <person name="Yoshida K."/>
            <person name="Sommer R.J."/>
        </authorList>
    </citation>
    <scope>NUCLEOTIDE SEQUENCE</scope>
    <source>
        <strain evidence="2">RS0144</strain>
    </source>
</reference>
<keyword evidence="1" id="KW-0812">Transmembrane</keyword>